<accession>A0A158Q2T3</accession>
<dbReference type="InterPro" id="IPR003859">
    <property type="entry name" value="Galactosyl_T"/>
</dbReference>
<evidence type="ECO:0000256" key="3">
    <source>
        <dbReference type="ARBA" id="ARBA00005735"/>
    </source>
</evidence>
<dbReference type="Proteomes" id="UP000274756">
    <property type="component" value="Unassembled WGS sequence"/>
</dbReference>
<reference evidence="14 16" key="2">
    <citation type="submission" date="2018-11" db="EMBL/GenBank/DDBJ databases">
        <authorList>
            <consortium name="Pathogen Informatics"/>
        </authorList>
    </citation>
    <scope>NUCLEOTIDE SEQUENCE [LARGE SCALE GENOMIC DNA]</scope>
</reference>
<name>A0A158Q2T3_DRAME</name>
<comment type="subcellular location">
    <subcellularLocation>
        <location evidence="1 11">Membrane</location>
        <topology evidence="1 11">Single-pass type II membrane protein</topology>
    </subcellularLocation>
</comment>
<dbReference type="PRINTS" id="PR02050">
    <property type="entry name" value="B14GALTRFASE"/>
</dbReference>
<keyword evidence="9" id="KW-0472">Membrane</keyword>
<dbReference type="InterPro" id="IPR027995">
    <property type="entry name" value="Galactosyl_T_N"/>
</dbReference>
<dbReference type="EC" id="2.4.1.-" evidence="11"/>
<keyword evidence="11" id="KW-0479">Metal-binding</keyword>
<dbReference type="Pfam" id="PF02709">
    <property type="entry name" value="Glyco_transf_7C"/>
    <property type="match status" value="1"/>
</dbReference>
<dbReference type="InterPro" id="IPR029044">
    <property type="entry name" value="Nucleotide-diphossugar_trans"/>
</dbReference>
<dbReference type="Pfam" id="PF13733">
    <property type="entry name" value="Glyco_transf_7N"/>
    <property type="match status" value="1"/>
</dbReference>
<dbReference type="GO" id="GO:0030166">
    <property type="term" value="P:proteoglycan biosynthetic process"/>
    <property type="evidence" value="ECO:0007669"/>
    <property type="project" value="TreeGrafter"/>
</dbReference>
<dbReference type="WBParaSite" id="DME_0000078401-mRNA-1">
    <property type="protein sequence ID" value="DME_0000078401-mRNA-1"/>
    <property type="gene ID" value="DME_0000078401"/>
</dbReference>
<sequence length="302" mass="35742">MIGRIFLCKRFYRRFSLLASFILVFVFLTIYNYIEADYQIFHWHIPHTLPPKPHCLCVLVPYRDRESELNKFAPYIHDFLNEQNIMHRIIVLNQTDSFRFNRASLINVGWFEADRVGCDYMVMHDVDLLPINRNLSYVFPAVGVVRHISSPQYHPKYNYTNFIGGILLLTLQDFKKVNGMSNKYWGWGLEDDEFFLRLKDSNLTSNMERPVNLSTNRNNTFLHLHGTARRRDFIRIANQKAMSRRRDRVSGLSTIEYRIVSRNLLNYRGNKGPLISVLNIELYCDLNWTPYCKVPSSMRSLQ</sequence>
<evidence type="ECO:0000256" key="2">
    <source>
        <dbReference type="ARBA" id="ARBA00004922"/>
    </source>
</evidence>
<dbReference type="GO" id="GO:0016020">
    <property type="term" value="C:membrane"/>
    <property type="evidence" value="ECO:0007669"/>
    <property type="project" value="UniProtKB-SubCell"/>
</dbReference>
<dbReference type="GO" id="GO:0046525">
    <property type="term" value="F:xylosylprotein 4-beta-galactosyltransferase activity"/>
    <property type="evidence" value="ECO:0007669"/>
    <property type="project" value="TreeGrafter"/>
</dbReference>
<evidence type="ECO:0000256" key="7">
    <source>
        <dbReference type="ARBA" id="ARBA00022968"/>
    </source>
</evidence>
<keyword evidence="4 11" id="KW-0328">Glycosyltransferase</keyword>
<comment type="similarity">
    <text evidence="3 11">Belongs to the glycosyltransferase 7 family.</text>
</comment>
<evidence type="ECO:0000256" key="9">
    <source>
        <dbReference type="ARBA" id="ARBA00023136"/>
    </source>
</evidence>
<keyword evidence="7 11" id="KW-0735">Signal-anchor</keyword>
<feature type="domain" description="Galactosyltransferase C-terminal" evidence="12">
    <location>
        <begin position="147"/>
        <end position="222"/>
    </location>
</feature>
<evidence type="ECO:0000313" key="14">
    <source>
        <dbReference type="EMBL" id="VDN55171.1"/>
    </source>
</evidence>
<dbReference type="STRING" id="318479.A0A158Q2T3"/>
<dbReference type="InterPro" id="IPR027791">
    <property type="entry name" value="Galactosyl_T_C"/>
</dbReference>
<evidence type="ECO:0000256" key="11">
    <source>
        <dbReference type="RuleBase" id="RU368121"/>
    </source>
</evidence>
<evidence type="ECO:0000313" key="17">
    <source>
        <dbReference type="WBParaSite" id="DME_0000078401-mRNA-1"/>
    </source>
</evidence>
<dbReference type="Gene3D" id="3.90.550.10">
    <property type="entry name" value="Spore Coat Polysaccharide Biosynthesis Protein SpsA, Chain A"/>
    <property type="match status" value="1"/>
</dbReference>
<keyword evidence="8" id="KW-1133">Transmembrane helix</keyword>
<dbReference type="GO" id="GO:0005975">
    <property type="term" value="P:carbohydrate metabolic process"/>
    <property type="evidence" value="ECO:0007669"/>
    <property type="project" value="InterPro"/>
</dbReference>
<dbReference type="OrthoDB" id="6020664at2759"/>
<dbReference type="SUPFAM" id="SSF53448">
    <property type="entry name" value="Nucleotide-diphospho-sugar transferases"/>
    <property type="match status" value="1"/>
</dbReference>
<gene>
    <name evidence="14" type="ORF">DME_LOCUS5144</name>
</gene>
<evidence type="ECO:0000259" key="13">
    <source>
        <dbReference type="Pfam" id="PF13733"/>
    </source>
</evidence>
<comment type="cofactor">
    <cofactor evidence="11">
        <name>Mn(2+)</name>
        <dbReference type="ChEBI" id="CHEBI:29035"/>
    </cofactor>
</comment>
<feature type="domain" description="Galactosyltransferase N-terminal" evidence="13">
    <location>
        <begin position="54"/>
        <end position="137"/>
    </location>
</feature>
<evidence type="ECO:0000256" key="5">
    <source>
        <dbReference type="ARBA" id="ARBA00022679"/>
    </source>
</evidence>
<reference evidence="17" key="1">
    <citation type="submission" date="2016-04" db="UniProtKB">
        <authorList>
            <consortium name="WormBaseParasite"/>
        </authorList>
    </citation>
    <scope>IDENTIFICATION</scope>
</reference>
<proteinExistence type="inferred from homology"/>
<keyword evidence="6" id="KW-0812">Transmembrane</keyword>
<evidence type="ECO:0000256" key="1">
    <source>
        <dbReference type="ARBA" id="ARBA00004606"/>
    </source>
</evidence>
<evidence type="ECO:0000313" key="16">
    <source>
        <dbReference type="Proteomes" id="UP000274756"/>
    </source>
</evidence>
<evidence type="ECO:0000259" key="12">
    <source>
        <dbReference type="Pfam" id="PF02709"/>
    </source>
</evidence>
<dbReference type="UniPathway" id="UPA00378"/>
<dbReference type="EMBL" id="UYYG01001151">
    <property type="protein sequence ID" value="VDN55171.1"/>
    <property type="molecule type" value="Genomic_DNA"/>
</dbReference>
<dbReference type="AlphaFoldDB" id="A0A158Q2T3"/>
<dbReference type="GO" id="GO:0005794">
    <property type="term" value="C:Golgi apparatus"/>
    <property type="evidence" value="ECO:0007669"/>
    <property type="project" value="TreeGrafter"/>
</dbReference>
<dbReference type="PANTHER" id="PTHR19300">
    <property type="entry name" value="BETA-1,4-GALACTOSYLTRANSFERASE"/>
    <property type="match status" value="1"/>
</dbReference>
<organism evidence="15 17">
    <name type="scientific">Dracunculus medinensis</name>
    <name type="common">Guinea worm</name>
    <dbReference type="NCBI Taxonomy" id="318479"/>
    <lineage>
        <taxon>Eukaryota</taxon>
        <taxon>Metazoa</taxon>
        <taxon>Ecdysozoa</taxon>
        <taxon>Nematoda</taxon>
        <taxon>Chromadorea</taxon>
        <taxon>Rhabditida</taxon>
        <taxon>Spirurina</taxon>
        <taxon>Dracunculoidea</taxon>
        <taxon>Dracunculidae</taxon>
        <taxon>Dracunculus</taxon>
    </lineage>
</organism>
<comment type="function">
    <text evidence="11">Catalyzes the transfer of galactose onto proteins or lipids.</text>
</comment>
<keyword evidence="16" id="KW-1185">Reference proteome</keyword>
<dbReference type="GO" id="GO:0046872">
    <property type="term" value="F:metal ion binding"/>
    <property type="evidence" value="ECO:0007669"/>
    <property type="project" value="UniProtKB-UniRule"/>
</dbReference>
<comment type="pathway">
    <text evidence="2 11">Protein modification; protein glycosylation.</text>
</comment>
<evidence type="ECO:0000256" key="6">
    <source>
        <dbReference type="ARBA" id="ARBA00022692"/>
    </source>
</evidence>
<dbReference type="PANTHER" id="PTHR19300:SF30">
    <property type="entry name" value="BETA-1,4-GALACTOSYLTRANSFERASE 7"/>
    <property type="match status" value="1"/>
</dbReference>
<evidence type="ECO:0000313" key="15">
    <source>
        <dbReference type="Proteomes" id="UP000038040"/>
    </source>
</evidence>
<evidence type="ECO:0000256" key="8">
    <source>
        <dbReference type="ARBA" id="ARBA00022989"/>
    </source>
</evidence>
<evidence type="ECO:0000256" key="10">
    <source>
        <dbReference type="ARBA" id="ARBA00023180"/>
    </source>
</evidence>
<dbReference type="Proteomes" id="UP000038040">
    <property type="component" value="Unplaced"/>
</dbReference>
<evidence type="ECO:0000256" key="4">
    <source>
        <dbReference type="ARBA" id="ARBA00022676"/>
    </source>
</evidence>
<keyword evidence="10 11" id="KW-0325">Glycoprotein</keyword>
<keyword evidence="11" id="KW-0464">Manganese</keyword>
<protein>
    <recommendedName>
        <fullName evidence="11">Beta-1,4-N-acetylgalactosaminyltransferase</fullName>
        <ecNumber evidence="11">2.4.1.-</ecNumber>
    </recommendedName>
    <alternativeName>
        <fullName evidence="11">Beta-4-GalNAcT</fullName>
    </alternativeName>
</protein>
<keyword evidence="5 11" id="KW-0808">Transferase</keyword>